<dbReference type="RefSeq" id="WP_182705097.1">
    <property type="nucleotide sequence ID" value="NZ_JACJII010000001.1"/>
</dbReference>
<evidence type="ECO:0000313" key="2">
    <source>
        <dbReference type="Proteomes" id="UP000539313"/>
    </source>
</evidence>
<keyword evidence="2" id="KW-1185">Reference proteome</keyword>
<reference evidence="1 2" key="1">
    <citation type="submission" date="2020-08" db="EMBL/GenBank/DDBJ databases">
        <title>Sequencing the genomes of 1000 actinobacteria strains.</title>
        <authorList>
            <person name="Klenk H.-P."/>
        </authorList>
    </citation>
    <scope>NUCLEOTIDE SEQUENCE [LARGE SCALE GENOMIC DNA]</scope>
    <source>
        <strain evidence="1 2">DSM 45823</strain>
    </source>
</reference>
<protein>
    <submittedName>
        <fullName evidence="1">Uncharacterized protein</fullName>
    </submittedName>
</protein>
<sequence length="63" mass="6887">MEAVTSLSGPGRRHVRRVVEPDPDVRASLLEGGFTANDVEQVLWHDPVVFHGRPLGLGVKELS</sequence>
<name>A0A7W3MWR1_9ACTN</name>
<proteinExistence type="predicted"/>
<accession>A0A7W3MWR1</accession>
<evidence type="ECO:0000313" key="1">
    <source>
        <dbReference type="EMBL" id="MBA9003309.1"/>
    </source>
</evidence>
<dbReference type="Proteomes" id="UP000539313">
    <property type="component" value="Unassembled WGS sequence"/>
</dbReference>
<dbReference type="EMBL" id="JACJII010000001">
    <property type="protein sequence ID" value="MBA9003309.1"/>
    <property type="molecule type" value="Genomic_DNA"/>
</dbReference>
<dbReference type="AlphaFoldDB" id="A0A7W3MWR1"/>
<gene>
    <name evidence="1" type="ORF">HNR21_002191</name>
</gene>
<comment type="caution">
    <text evidence="1">The sequence shown here is derived from an EMBL/GenBank/DDBJ whole genome shotgun (WGS) entry which is preliminary data.</text>
</comment>
<organism evidence="1 2">
    <name type="scientific">Thermomonospora cellulosilytica</name>
    <dbReference type="NCBI Taxonomy" id="1411118"/>
    <lineage>
        <taxon>Bacteria</taxon>
        <taxon>Bacillati</taxon>
        <taxon>Actinomycetota</taxon>
        <taxon>Actinomycetes</taxon>
        <taxon>Streptosporangiales</taxon>
        <taxon>Thermomonosporaceae</taxon>
        <taxon>Thermomonospora</taxon>
    </lineage>
</organism>